<dbReference type="PANTHER" id="PTHR11049">
    <property type="entry name" value="ACYL COENZYME A THIOESTER HYDROLASE"/>
    <property type="match status" value="1"/>
</dbReference>
<dbReference type="EMBL" id="QFQP01000004">
    <property type="protein sequence ID" value="PZR15979.1"/>
    <property type="molecule type" value="Genomic_DNA"/>
</dbReference>
<dbReference type="SUPFAM" id="SSF54637">
    <property type="entry name" value="Thioesterase/thiol ester dehydrase-isomerase"/>
    <property type="match status" value="1"/>
</dbReference>
<evidence type="ECO:0000259" key="4">
    <source>
        <dbReference type="PROSITE" id="PS51770"/>
    </source>
</evidence>
<dbReference type="AlphaFoldDB" id="A0A2W5TK81"/>
<comment type="caution">
    <text evidence="5">The sequence shown here is derived from an EMBL/GenBank/DDBJ whole genome shotgun (WGS) entry which is preliminary data.</text>
</comment>
<evidence type="ECO:0000256" key="2">
    <source>
        <dbReference type="ARBA" id="ARBA00022801"/>
    </source>
</evidence>
<accession>A0A2W5TK81</accession>
<evidence type="ECO:0000313" key="5">
    <source>
        <dbReference type="EMBL" id="PZR15979.1"/>
    </source>
</evidence>
<dbReference type="GO" id="GO:0052816">
    <property type="term" value="F:long-chain fatty acyl-CoA hydrolase activity"/>
    <property type="evidence" value="ECO:0007669"/>
    <property type="project" value="TreeGrafter"/>
</dbReference>
<comment type="similarity">
    <text evidence="1">Belongs to the acyl coenzyme A hydrolase family.</text>
</comment>
<dbReference type="CDD" id="cd03442">
    <property type="entry name" value="BFIT_BACH"/>
    <property type="match status" value="1"/>
</dbReference>
<protein>
    <submittedName>
        <fullName evidence="5">Acyl-CoA thioesterase</fullName>
    </submittedName>
</protein>
<dbReference type="GO" id="GO:0006637">
    <property type="term" value="P:acyl-CoA metabolic process"/>
    <property type="evidence" value="ECO:0007669"/>
    <property type="project" value="TreeGrafter"/>
</dbReference>
<evidence type="ECO:0000256" key="1">
    <source>
        <dbReference type="ARBA" id="ARBA00010458"/>
    </source>
</evidence>
<dbReference type="Proteomes" id="UP000249061">
    <property type="component" value="Unassembled WGS sequence"/>
</dbReference>
<dbReference type="InterPro" id="IPR029069">
    <property type="entry name" value="HotDog_dom_sf"/>
</dbReference>
<evidence type="ECO:0000313" key="6">
    <source>
        <dbReference type="Proteomes" id="UP000249061"/>
    </source>
</evidence>
<dbReference type="GO" id="GO:0005829">
    <property type="term" value="C:cytosol"/>
    <property type="evidence" value="ECO:0007669"/>
    <property type="project" value="TreeGrafter"/>
</dbReference>
<reference evidence="5 6" key="1">
    <citation type="submission" date="2017-08" db="EMBL/GenBank/DDBJ databases">
        <title>Infants hospitalized years apart are colonized by the same room-sourced microbial strains.</title>
        <authorList>
            <person name="Brooks B."/>
            <person name="Olm M.R."/>
            <person name="Firek B.A."/>
            <person name="Baker R."/>
            <person name="Thomas B.C."/>
            <person name="Morowitz M.J."/>
            <person name="Banfield J.F."/>
        </authorList>
    </citation>
    <scope>NUCLEOTIDE SEQUENCE [LARGE SCALE GENOMIC DNA]</scope>
    <source>
        <strain evidence="5">S2_003_000_R2_14</strain>
    </source>
</reference>
<dbReference type="Gene3D" id="3.10.129.10">
    <property type="entry name" value="Hotdog Thioesterase"/>
    <property type="match status" value="1"/>
</dbReference>
<dbReference type="InterPro" id="IPR040170">
    <property type="entry name" value="Cytosol_ACT"/>
</dbReference>
<dbReference type="PANTHER" id="PTHR11049:SF24">
    <property type="entry name" value="CYTOSOLIC ACYL COENZYME A THIOESTER HYDROLASE"/>
    <property type="match status" value="1"/>
</dbReference>
<name>A0A2W5TK81_9BACT</name>
<proteinExistence type="inferred from homology"/>
<dbReference type="Pfam" id="PF03061">
    <property type="entry name" value="4HBT"/>
    <property type="match status" value="1"/>
</dbReference>
<organism evidence="5 6">
    <name type="scientific">Archangium gephyra</name>
    <dbReference type="NCBI Taxonomy" id="48"/>
    <lineage>
        <taxon>Bacteria</taxon>
        <taxon>Pseudomonadati</taxon>
        <taxon>Myxococcota</taxon>
        <taxon>Myxococcia</taxon>
        <taxon>Myxococcales</taxon>
        <taxon>Cystobacterineae</taxon>
        <taxon>Archangiaceae</taxon>
        <taxon>Archangium</taxon>
    </lineage>
</organism>
<evidence type="ECO:0000256" key="3">
    <source>
        <dbReference type="PROSITE-ProRule" id="PRU01106"/>
    </source>
</evidence>
<dbReference type="InterPro" id="IPR006683">
    <property type="entry name" value="Thioestr_dom"/>
</dbReference>
<sequence length="168" mass="18095">MSLAPRSGADSVVEMTQLLMPGDANALGAAFGGSVMGWIDIAAAVSAQRHARQQVVTASMDDLHFHAPIKIGFQVILRARVVAAFRSSMEVGVTVHAENPLTGERQLTTSALLTFVALDKDGKKLPVPALLCESEDERTAAEEATARRAERLAQKDKPATMWMKLLDR</sequence>
<gene>
    <name evidence="5" type="ORF">DI536_06660</name>
</gene>
<dbReference type="InterPro" id="IPR033120">
    <property type="entry name" value="HOTDOG_ACOT"/>
</dbReference>
<dbReference type="GO" id="GO:0009062">
    <property type="term" value="P:fatty acid catabolic process"/>
    <property type="evidence" value="ECO:0007669"/>
    <property type="project" value="TreeGrafter"/>
</dbReference>
<feature type="domain" description="HotDog ACOT-type" evidence="4">
    <location>
        <begin position="9"/>
        <end position="121"/>
    </location>
</feature>
<keyword evidence="2 3" id="KW-0378">Hydrolase</keyword>
<dbReference type="PROSITE" id="PS51770">
    <property type="entry name" value="HOTDOG_ACOT"/>
    <property type="match status" value="1"/>
</dbReference>